<dbReference type="Pfam" id="PF09694">
    <property type="entry name" value="Gcw_chp"/>
    <property type="match status" value="1"/>
</dbReference>
<sequence>MITRTKALFTTVLLAGTLGVAMPAQAEEEGFLGGELSANIYMLNDYRFRGVSLNNEGFALQGGLDWSHESGFYVGTWASSIADFNGSTVETDFYAGYAGEVNGINFDVGGLLYHYPGGTGTDYFEVYGSVGMDLGFVSATLGSNYAFSNDNLANEDNLYIYTAGEVVIPDTPLTLNLNLGYEDGAFADKKWDWLVGVSVNFQGLDIGVSYVDTNIAGDNSDAGVIFSVGASF</sequence>
<reference evidence="1" key="1">
    <citation type="submission" date="2018-06" db="EMBL/GenBank/DDBJ databases">
        <authorList>
            <person name="Zhirakovskaya E."/>
        </authorList>
    </citation>
    <scope>NUCLEOTIDE SEQUENCE</scope>
</reference>
<proteinExistence type="predicted"/>
<gene>
    <name evidence="1" type="ORF">MNBD_ALPHA01-1248</name>
</gene>
<dbReference type="AlphaFoldDB" id="A0A3B0T4W2"/>
<name>A0A3B0T4W2_9ZZZZ</name>
<protein>
    <submittedName>
        <fullName evidence="1">Uncharacterized protein</fullName>
    </submittedName>
</protein>
<organism evidence="1">
    <name type="scientific">hydrothermal vent metagenome</name>
    <dbReference type="NCBI Taxonomy" id="652676"/>
    <lineage>
        <taxon>unclassified sequences</taxon>
        <taxon>metagenomes</taxon>
        <taxon>ecological metagenomes</taxon>
    </lineage>
</organism>
<dbReference type="EMBL" id="UOEJ01000271">
    <property type="protein sequence ID" value="VAW07369.1"/>
    <property type="molecule type" value="Genomic_DNA"/>
</dbReference>
<evidence type="ECO:0000313" key="1">
    <source>
        <dbReference type="EMBL" id="VAW07369.1"/>
    </source>
</evidence>
<accession>A0A3B0T4W2</accession>
<dbReference type="NCBIfam" id="TIGR02001">
    <property type="entry name" value="gcw_chp"/>
    <property type="match status" value="1"/>
</dbReference>
<dbReference type="InterPro" id="IPR010239">
    <property type="entry name" value="CHP02001"/>
</dbReference>